<evidence type="ECO:0000259" key="1">
    <source>
        <dbReference type="PROSITE" id="PS50197"/>
    </source>
</evidence>
<dbReference type="InterPro" id="IPR000409">
    <property type="entry name" value="BEACH_dom"/>
</dbReference>
<dbReference type="OrthoDB" id="26681at2759"/>
<keyword evidence="4" id="KW-1185">Reference proteome</keyword>
<dbReference type="Proteomes" id="UP000179807">
    <property type="component" value="Unassembled WGS sequence"/>
</dbReference>
<dbReference type="RefSeq" id="XP_068362470.1">
    <property type="nucleotide sequence ID" value="XM_068502148.1"/>
</dbReference>
<name>A0A1J4KI43_9EUKA</name>
<dbReference type="VEuPathDB" id="TrichDB:TRFO_21723"/>
<dbReference type="PROSITE" id="PS51783">
    <property type="entry name" value="PH_BEACH"/>
    <property type="match status" value="1"/>
</dbReference>
<dbReference type="EMBL" id="MLAK01000641">
    <property type="protein sequence ID" value="OHT09334.1"/>
    <property type="molecule type" value="Genomic_DNA"/>
</dbReference>
<gene>
    <name evidence="3" type="ORF">TRFO_21723</name>
</gene>
<dbReference type="InterPro" id="IPR031570">
    <property type="entry name" value="NBEA/BDCP_DUF4704"/>
</dbReference>
<dbReference type="InterPro" id="IPR050865">
    <property type="entry name" value="BEACH_Domain"/>
</dbReference>
<dbReference type="InterPro" id="IPR036322">
    <property type="entry name" value="WD40_repeat_dom_sf"/>
</dbReference>
<reference evidence="3" key="1">
    <citation type="submission" date="2016-10" db="EMBL/GenBank/DDBJ databases">
        <authorList>
            <person name="Benchimol M."/>
            <person name="Almeida L.G."/>
            <person name="Vasconcelos A.T."/>
            <person name="Perreira-Neves A."/>
            <person name="Rosa I.A."/>
            <person name="Tasca T."/>
            <person name="Bogo M.R."/>
            <person name="de Souza W."/>
        </authorList>
    </citation>
    <scope>NUCLEOTIDE SEQUENCE [LARGE SCALE GENOMIC DNA]</scope>
    <source>
        <strain evidence="3">K</strain>
    </source>
</reference>
<dbReference type="Pfam" id="PF02138">
    <property type="entry name" value="Beach"/>
    <property type="match status" value="1"/>
</dbReference>
<evidence type="ECO:0000313" key="3">
    <source>
        <dbReference type="EMBL" id="OHT09334.1"/>
    </source>
</evidence>
<evidence type="ECO:0008006" key="5">
    <source>
        <dbReference type="Google" id="ProtNLM"/>
    </source>
</evidence>
<feature type="domain" description="BEACH" evidence="1">
    <location>
        <begin position="2103"/>
        <end position="2387"/>
    </location>
</feature>
<dbReference type="Gene3D" id="1.10.1540.10">
    <property type="entry name" value="BEACH domain"/>
    <property type="match status" value="1"/>
</dbReference>
<dbReference type="SUPFAM" id="SSF49899">
    <property type="entry name" value="Concanavalin A-like lectins/glucanases"/>
    <property type="match status" value="1"/>
</dbReference>
<organism evidence="3 4">
    <name type="scientific">Tritrichomonas foetus</name>
    <dbReference type="NCBI Taxonomy" id="1144522"/>
    <lineage>
        <taxon>Eukaryota</taxon>
        <taxon>Metamonada</taxon>
        <taxon>Parabasalia</taxon>
        <taxon>Tritrichomonadida</taxon>
        <taxon>Tritrichomonadidae</taxon>
        <taxon>Tritrichomonas</taxon>
    </lineage>
</organism>
<evidence type="ECO:0000259" key="2">
    <source>
        <dbReference type="PROSITE" id="PS51783"/>
    </source>
</evidence>
<proteinExistence type="predicted"/>
<dbReference type="PROSITE" id="PS50197">
    <property type="entry name" value="BEACH"/>
    <property type="match status" value="1"/>
</dbReference>
<dbReference type="InterPro" id="IPR013320">
    <property type="entry name" value="ConA-like_dom_sf"/>
</dbReference>
<evidence type="ECO:0000313" key="4">
    <source>
        <dbReference type="Proteomes" id="UP000179807"/>
    </source>
</evidence>
<dbReference type="SUPFAM" id="SSF81837">
    <property type="entry name" value="BEACH domain"/>
    <property type="match status" value="1"/>
</dbReference>
<dbReference type="PANTHER" id="PTHR13743">
    <property type="entry name" value="BEIGE/BEACH-RELATED"/>
    <property type="match status" value="1"/>
</dbReference>
<sequence>MNEIVLLPEKEIYLNILFLNIKFDIKKENFRKDFLQMTDPIDLPLIISDFRQKQIRNEFKEMKPSELSKVLSKHKISLIYIPTLLLFFYDNLEMIQTSFEISASYIFHLFMAWHTEFNMYDAKTSMPIFLNLFLFISSSADLNIQIHQKIRQISLSSFLLCYSDYISNFLINDDLTIQKESLKFSNNNENDIKIDNPIEQNYEVEEKTIEPNIHLNENIHPNENIYQSENLKSFRQFFDLLASFFSQNPDLPPSSLTILSDFIKAIVKSNESEVSILFQPLFTYIEIQAEEKSDRFPRNVAEIILSKITYSISNLDISAISLFSHLVPFVSENVALRVFGLLPRSIVSYIEGKPATQLSIKFKDNYQSILQQIDSSSATILQFVNCKAFENGLSFENFFKPMEPTDLESFMSNEAREILTMIKQSFCENKNYVEIFLNPFSIAITEYYSKNHCFDIMVAFLFICKEIFHLCDKKMIVDSLLSSPFFTPDLTFYSINNYSKHLINQTKESIVSGEDFFNDNSYHMPDAMSNEGIQFNSNNSNDNFIKEDDIAKTTDEERLIIDDFEKISALRSNIMSLVLSDGGIYIDIILQKWIRFPLLFAEIVNRVTQKVNILDIRNNTSLFSKTFMSILIYYQKLDFTITDKNDIEIARSSFFLFISQLLNVFRNSLSFFRNNFFVSTFLSFLFEPSLHQFIINHLFTFMSKCNGDMSPSLSSTLVQICHICTSSFPDKRSLILIIDLLTMANDLVIHQRLLSSFFSQWIDVLIPSFSSLDDSSLSCKLLTNFIEFLVLSCVKLPLKGEQVQSIENAIDLIFKDEVPPIILTKLIQIVAGECLSAIQPSFIIRQPKILKPFLKYSLKSENSIDSIKFIDKLCVFSISNCVTCHLSKFDIYIIEQIRNSQSEKLCEALLELFQHISMNISTFAVVHNFLSLFNPIHKQITKKKSIQYLPKNIKCFLNTLKTIVNATSILPISYLCMDTDETVIEVLNVNENDLNVGFTFVCWLYLDSSQPKYQPHILTITDSKKNQLIWFLSDNSLFCIQRKSPIETTGKIEYNFPQQKWFSLALRFKSQPDKGISIMNTYVNSQLVEELEYRSLEFVGNVTFIIGGINNLNKKTKTDSHQLHTILNQRNDDNDEVYAEIPARFGPFGLFPYLFDEILPNISDRGPRISGEIPLNPVFFFVPEESDGYLHIYEKIKKDEITVKSSQIENKASKTFTDILIQYCKVESLLSFLSYTDYTYENGQKFISFFISIIDLISTSLSLSEEAQESFYIVHGISIIAHFLKTIKSENIDYQLYLQFIKMYQSLSHKKLQTELMKEIILNLYVWLRCDADNHLRILRHISKVLINSIQTDIIQYINYSQIILSLSMFYWYDSEKACVILERTRGEELNVSECRQHLLQLALNVAQESFSVDDLNSLQGHCLNSSENRQTRDLLKHYKQLGSFSTNTVLKGLPEKVDLIGFMYNLLSCNDENVILEIIEIIVLFHRNDLITDSNINGHINCIVQKLSPTFVKKTFLSEMVNFMLNNQYYELFPVCCWSAISLGEQETLELFKKLTPSPMFCKHLAWSIWPIFASYKFNECVRSIIFDFLVNCSSSQWFSLYEMIHCVSFIFEVDAADSKAAFLRCIAEKLAVHQVTQKEVITFFLLSRLFILFRDSNESDCSGLSALFQKSPFYINHPPRNKSLIDQHQLNNHNFFTIENIDFEAKFFKMKIEHQSFKFGLRFNGDAEWIDKDLAMLVLSVLLLYKNPQFVNFQIILCAFLVHYSQDFVKSHIKRMGLTVLDFQMNHDAISLLEHHKNDPNHELVRNEIESNAFICLQRQKFNVDIEIPQKTQQMMNFLQEFNSKHKYTFHFADELISFSNEQLENRIRQLKESYKNQKRNWVRLSHNLECLKIKESNHNSPVNNQNSNNSKNVFHDSTHYSRDFTLCKYYCPFKVKRNWKFDNHKAAIVAREEGVVKRNDSNAIDYDLSTEIDYDINNLSSQIDYYIFPDKTQEKVNNRQKSLLNTLCIIINPLEEKKATFYLYKKNIVMDLESSKSITLKLSNIEHIFFRRRCHRSNSLELFTTNKKCYFIYFPMNDSLQIINKIASLKLPNAKSIQTCSFIQFFKQNSLTEQWINHNISNFEYLIHLNMMSGRSFNDISQYPIFPWILRDYYSEILDLENPESYRDLSKPIGVLGESRLNDILEISSTSEEPFLYGSGPLSALNVCLYLIRLEPFTTLHIQMQDGKFDHASRIFSSISQSFHRSTSSLNNYLELVPEFFFMPEFLVNSDHFDFGSSDNGIPVNDVILPPWAKSPLEFIYMNRKALESDYVSRKLPFWIDLIWGYKQRGEEAKFALNSFRPEMYDDAWSGSNIDETRKKQIETIQTHIGQIPPQLFFEPHLPKKNMDSIELNHFNNIQINLKNIYVIDSKSTLPVSAAFVYSDNEKCKISITILFNNASIVRYIMNFKDVKENIHTNFNPANSPIKSIEDNKSQNLADDANENKKMNEEVIHEVVSCDPIDISLLDGLKFESNTNQINGFAKIESDDFMFCLVNNKPSNNHKKLKIANKDMFKDKEKDSILYIVDKKCEKVIKFELATGKSEIINQLHVAHPSSIEWFDNYYLTVSDRDSVLNIYENNSLSNLKLSIPSYRDSIMCSCISHNYQVAVICTKNGSMIINSINKNTTTVVCDLECAKPMCITITDGWGFIIVFAVATSMKKTSNSMKNLKSSSHEKEKYLFLFNINGKLIRKTKININISHMHSWTTKKGFDYLAVADERGKVYAFEVFYLEIGNCLFRCNSPLIELKYFPDVSMIFVVTKYGTVYMIPFKEQM</sequence>
<dbReference type="InterPro" id="IPR011993">
    <property type="entry name" value="PH-like_dom_sf"/>
</dbReference>
<dbReference type="Pfam" id="PF15787">
    <property type="entry name" value="DUF4704"/>
    <property type="match status" value="1"/>
</dbReference>
<dbReference type="PANTHER" id="PTHR13743:SF161">
    <property type="entry name" value="BEIGE_BEACH DOMAIN CONTAINING PROTEIN"/>
    <property type="match status" value="1"/>
</dbReference>
<dbReference type="SUPFAM" id="SSF50978">
    <property type="entry name" value="WD40 repeat-like"/>
    <property type="match status" value="1"/>
</dbReference>
<dbReference type="InterPro" id="IPR036372">
    <property type="entry name" value="BEACH_dom_sf"/>
</dbReference>
<accession>A0A1J4KI43</accession>
<dbReference type="SUPFAM" id="SSF50729">
    <property type="entry name" value="PH domain-like"/>
    <property type="match status" value="1"/>
</dbReference>
<protein>
    <recommendedName>
        <fullName evidence="5">BEACH domain-containing protein</fullName>
    </recommendedName>
</protein>
<feature type="domain" description="BEACH-type PH" evidence="2">
    <location>
        <begin position="1981"/>
        <end position="2094"/>
    </location>
</feature>
<dbReference type="CDD" id="cd06071">
    <property type="entry name" value="Beach"/>
    <property type="match status" value="1"/>
</dbReference>
<dbReference type="Gene3D" id="2.30.29.30">
    <property type="entry name" value="Pleckstrin-homology domain (PH domain)/Phosphotyrosine-binding domain (PTB)"/>
    <property type="match status" value="1"/>
</dbReference>
<dbReference type="InterPro" id="IPR023362">
    <property type="entry name" value="PH-BEACH_dom"/>
</dbReference>
<dbReference type="SMART" id="SM01026">
    <property type="entry name" value="Beach"/>
    <property type="match status" value="1"/>
</dbReference>
<comment type="caution">
    <text evidence="3">The sequence shown here is derived from an EMBL/GenBank/DDBJ whole genome shotgun (WGS) entry which is preliminary data.</text>
</comment>
<dbReference type="GeneID" id="94836852"/>